<protein>
    <submittedName>
        <fullName evidence="1">AlNc14C47G3770 protein</fullName>
    </submittedName>
</protein>
<dbReference type="EMBL" id="FR824092">
    <property type="protein sequence ID" value="CCA18227.1"/>
    <property type="molecule type" value="Genomic_DNA"/>
</dbReference>
<name>F0WAQ5_9STRA</name>
<reference evidence="1" key="2">
    <citation type="submission" date="2011-02" db="EMBL/GenBank/DDBJ databases">
        <authorList>
            <person name="MacLean D."/>
        </authorList>
    </citation>
    <scope>NUCLEOTIDE SEQUENCE</scope>
</reference>
<reference evidence="1" key="1">
    <citation type="journal article" date="2011" name="PLoS Biol.">
        <title>Gene gain and loss during evolution of obligate parasitism in the white rust pathogen of Arabidopsis thaliana.</title>
        <authorList>
            <person name="Kemen E."/>
            <person name="Gardiner A."/>
            <person name="Schultz-Larsen T."/>
            <person name="Kemen A.C."/>
            <person name="Balmuth A.L."/>
            <person name="Robert-Seilaniantz A."/>
            <person name="Bailey K."/>
            <person name="Holub E."/>
            <person name="Studholme D.J."/>
            <person name="Maclean D."/>
            <person name="Jones J.D."/>
        </authorList>
    </citation>
    <scope>NUCLEOTIDE SEQUENCE</scope>
</reference>
<evidence type="ECO:0000313" key="1">
    <source>
        <dbReference type="EMBL" id="CCA18227.1"/>
    </source>
</evidence>
<sequence length="60" mass="6878">MKLYWGIFTVVIGSGLYTHWKGLPETYFIDLASKWCKVKFGLSDDSDHSPAISDDHNEEK</sequence>
<gene>
    <name evidence="1" type="primary">AlNc14C47G3770</name>
    <name evidence="1" type="ORF">ALNC14_043700</name>
</gene>
<organism evidence="1">
    <name type="scientific">Albugo laibachii Nc14</name>
    <dbReference type="NCBI Taxonomy" id="890382"/>
    <lineage>
        <taxon>Eukaryota</taxon>
        <taxon>Sar</taxon>
        <taxon>Stramenopiles</taxon>
        <taxon>Oomycota</taxon>
        <taxon>Peronosporomycetes</taxon>
        <taxon>Albuginales</taxon>
        <taxon>Albuginaceae</taxon>
        <taxon>Albugo</taxon>
    </lineage>
</organism>
<accession>F0WAQ5</accession>
<proteinExistence type="predicted"/>
<dbReference type="HOGENOM" id="CLU_2946435_0_0_1"/>
<dbReference type="AlphaFoldDB" id="F0WAQ5"/>